<feature type="domain" description="Rod shape-determining protein MreC beta-barrel core" evidence="8">
    <location>
        <begin position="123"/>
        <end position="267"/>
    </location>
</feature>
<keyword evidence="6" id="KW-0175">Coiled coil</keyword>
<accession>A0A8J6QPE2</accession>
<dbReference type="InterPro" id="IPR042177">
    <property type="entry name" value="Cell/Rod_1"/>
</dbReference>
<dbReference type="NCBIfam" id="TIGR00219">
    <property type="entry name" value="mreC"/>
    <property type="match status" value="1"/>
</dbReference>
<dbReference type="InterPro" id="IPR042175">
    <property type="entry name" value="Cell/Rod_MreC_2"/>
</dbReference>
<dbReference type="Proteomes" id="UP000632828">
    <property type="component" value="Unassembled WGS sequence"/>
</dbReference>
<evidence type="ECO:0000313" key="10">
    <source>
        <dbReference type="Proteomes" id="UP000632828"/>
    </source>
</evidence>
<comment type="caution">
    <text evidence="9">The sequence shown here is derived from an EMBL/GenBank/DDBJ whole genome shotgun (WGS) entry which is preliminary data.</text>
</comment>
<protein>
    <recommendedName>
        <fullName evidence="2 5">Cell shape-determining protein MreC</fullName>
    </recommendedName>
    <alternativeName>
        <fullName evidence="4 5">Cell shape protein MreC</fullName>
    </alternativeName>
</protein>
<gene>
    <name evidence="9" type="primary">mreC</name>
    <name evidence="9" type="ORF">ICT70_01660</name>
</gene>
<dbReference type="GO" id="GO:0008360">
    <property type="term" value="P:regulation of cell shape"/>
    <property type="evidence" value="ECO:0007669"/>
    <property type="project" value="UniProtKB-KW"/>
</dbReference>
<evidence type="ECO:0000256" key="4">
    <source>
        <dbReference type="ARBA" id="ARBA00032089"/>
    </source>
</evidence>
<dbReference type="EMBL" id="JACWUN010000002">
    <property type="protein sequence ID" value="MBD1399370.1"/>
    <property type="molecule type" value="Genomic_DNA"/>
</dbReference>
<evidence type="ECO:0000256" key="2">
    <source>
        <dbReference type="ARBA" id="ARBA00013855"/>
    </source>
</evidence>
<dbReference type="PIRSF" id="PIRSF038471">
    <property type="entry name" value="MreC"/>
    <property type="match status" value="1"/>
</dbReference>
<dbReference type="AlphaFoldDB" id="A0A8J6QPE2"/>
<dbReference type="PANTHER" id="PTHR34138:SF1">
    <property type="entry name" value="CELL SHAPE-DETERMINING PROTEIN MREC"/>
    <property type="match status" value="1"/>
</dbReference>
<evidence type="ECO:0000313" key="9">
    <source>
        <dbReference type="EMBL" id="MBD1399370.1"/>
    </source>
</evidence>
<evidence type="ECO:0000259" key="8">
    <source>
        <dbReference type="Pfam" id="PF04085"/>
    </source>
</evidence>
<dbReference type="Gene3D" id="2.40.10.350">
    <property type="entry name" value="Rod shape-determining protein MreC, domain 2"/>
    <property type="match status" value="1"/>
</dbReference>
<keyword evidence="10" id="KW-1185">Reference proteome</keyword>
<reference evidence="9" key="1">
    <citation type="submission" date="2020-09" db="EMBL/GenBank/DDBJ databases">
        <title>Pelobacter alkaliphilus sp. nov., a novel anaerobic arsenate-reducing bacterium from terrestrial mud volcano.</title>
        <authorList>
            <person name="Khomyakova M.A."/>
            <person name="Merkel A.Y."/>
            <person name="Slobodkin A.I."/>
        </authorList>
    </citation>
    <scope>NUCLEOTIDE SEQUENCE</scope>
    <source>
        <strain evidence="9">M08fum</strain>
    </source>
</reference>
<keyword evidence="7" id="KW-0812">Transmembrane</keyword>
<evidence type="ECO:0000256" key="7">
    <source>
        <dbReference type="SAM" id="Phobius"/>
    </source>
</evidence>
<keyword evidence="7" id="KW-0472">Membrane</keyword>
<keyword evidence="7" id="KW-1133">Transmembrane helix</keyword>
<dbReference type="InterPro" id="IPR007221">
    <property type="entry name" value="MreC"/>
</dbReference>
<evidence type="ECO:0000256" key="5">
    <source>
        <dbReference type="PIRNR" id="PIRNR038471"/>
    </source>
</evidence>
<evidence type="ECO:0000256" key="6">
    <source>
        <dbReference type="SAM" id="Coils"/>
    </source>
</evidence>
<dbReference type="RefSeq" id="WP_191153651.1">
    <property type="nucleotide sequence ID" value="NZ_JACWUN010000002.1"/>
</dbReference>
<name>A0A8J6QPE2_9BACT</name>
<keyword evidence="3 5" id="KW-0133">Cell shape</keyword>
<dbReference type="GO" id="GO:0005886">
    <property type="term" value="C:plasma membrane"/>
    <property type="evidence" value="ECO:0007669"/>
    <property type="project" value="TreeGrafter"/>
</dbReference>
<evidence type="ECO:0000256" key="3">
    <source>
        <dbReference type="ARBA" id="ARBA00022960"/>
    </source>
</evidence>
<organism evidence="9 10">
    <name type="scientific">Pelovirga terrestris</name>
    <dbReference type="NCBI Taxonomy" id="2771352"/>
    <lineage>
        <taxon>Bacteria</taxon>
        <taxon>Pseudomonadati</taxon>
        <taxon>Thermodesulfobacteriota</taxon>
        <taxon>Desulfuromonadia</taxon>
        <taxon>Geobacterales</taxon>
        <taxon>Geobacteraceae</taxon>
        <taxon>Pelovirga</taxon>
    </lineage>
</organism>
<proteinExistence type="inferred from homology"/>
<comment type="similarity">
    <text evidence="1 5">Belongs to the MreC family.</text>
</comment>
<feature type="coiled-coil region" evidence="6">
    <location>
        <begin position="70"/>
        <end position="97"/>
    </location>
</feature>
<dbReference type="Pfam" id="PF04085">
    <property type="entry name" value="MreC"/>
    <property type="match status" value="1"/>
</dbReference>
<comment type="function">
    <text evidence="5">Involved in formation and maintenance of cell shape.</text>
</comment>
<sequence>MRDLFNRYRFYLLAMILLLATLILYSYNIRQKSVTTFFERAVLSVTAPFQLGIDGAVSGVVGVWRNYLWLIDTRQRNLELTAENQQLRARLNQIDEVTLQNQRLRKLLAFVDDLDRAALPAQVIGEDVTPWARTIVIDKGTRSGLRHGLAVVAAEGVVGRVIKTSPHSSRVLLITDPSSAVAALIQSTRSRGILRGHGERLSVEYMENNATVQPGDLLVTSGMGGVFPKGLPLARVVSMSQDDFDLFQRIEALPAADFSRLEEVLVILGEDR</sequence>
<evidence type="ECO:0000256" key="1">
    <source>
        <dbReference type="ARBA" id="ARBA00009369"/>
    </source>
</evidence>
<feature type="transmembrane region" description="Helical" evidence="7">
    <location>
        <begin position="10"/>
        <end position="27"/>
    </location>
</feature>
<dbReference type="PANTHER" id="PTHR34138">
    <property type="entry name" value="CELL SHAPE-DETERMINING PROTEIN MREC"/>
    <property type="match status" value="1"/>
</dbReference>
<dbReference type="Gene3D" id="2.40.10.340">
    <property type="entry name" value="Rod shape-determining protein MreC, domain 1"/>
    <property type="match status" value="1"/>
</dbReference>
<dbReference type="InterPro" id="IPR055342">
    <property type="entry name" value="MreC_beta-barrel_core"/>
</dbReference>